<dbReference type="PANTHER" id="PTHR30153:SF2">
    <property type="entry name" value="REPLICATIVE DNA HELICASE"/>
    <property type="match status" value="1"/>
</dbReference>
<dbReference type="SUPFAM" id="SSF52540">
    <property type="entry name" value="P-loop containing nucleoside triphosphate hydrolases"/>
    <property type="match status" value="1"/>
</dbReference>
<dbReference type="GO" id="GO:0005524">
    <property type="term" value="F:ATP binding"/>
    <property type="evidence" value="ECO:0007669"/>
    <property type="project" value="UniProtKB-UniRule"/>
</dbReference>
<evidence type="ECO:0000256" key="7">
    <source>
        <dbReference type="ARBA" id="ARBA00022840"/>
    </source>
</evidence>
<evidence type="ECO:0000256" key="4">
    <source>
        <dbReference type="ARBA" id="ARBA00022741"/>
    </source>
</evidence>
<dbReference type="InterPro" id="IPR027417">
    <property type="entry name" value="P-loop_NTPase"/>
</dbReference>
<dbReference type="Pfam" id="PF03796">
    <property type="entry name" value="DnaB_C"/>
    <property type="match status" value="1"/>
</dbReference>
<dbReference type="PANTHER" id="PTHR30153">
    <property type="entry name" value="REPLICATIVE DNA HELICASE DNAB"/>
    <property type="match status" value="1"/>
</dbReference>
<keyword evidence="5 12" id="KW-0378">Hydrolase</keyword>
<dbReference type="InterPro" id="IPR036185">
    <property type="entry name" value="DNA_heli_DnaB-like_N_sf"/>
</dbReference>
<evidence type="ECO:0000256" key="8">
    <source>
        <dbReference type="ARBA" id="ARBA00023125"/>
    </source>
</evidence>
<dbReference type="GO" id="GO:0005829">
    <property type="term" value="C:cytosol"/>
    <property type="evidence" value="ECO:0007669"/>
    <property type="project" value="TreeGrafter"/>
</dbReference>
<dbReference type="InterPro" id="IPR007694">
    <property type="entry name" value="DNA_helicase_DnaB-like_C"/>
</dbReference>
<reference evidence="14 15" key="1">
    <citation type="submission" date="2017-01" db="EMBL/GenBank/DDBJ databases">
        <title>Bacillus phylogenomics.</title>
        <authorList>
            <person name="Dunlap C."/>
        </authorList>
    </citation>
    <scope>NUCLEOTIDE SEQUENCE [LARGE SCALE GENOMIC DNA]</scope>
    <source>
        <strain evidence="14 15">NRRL B-41282</strain>
    </source>
</reference>
<evidence type="ECO:0000256" key="10">
    <source>
        <dbReference type="ARBA" id="ARBA00048954"/>
    </source>
</evidence>
<dbReference type="GO" id="GO:1990077">
    <property type="term" value="C:primosome complex"/>
    <property type="evidence" value="ECO:0007669"/>
    <property type="project" value="UniProtKB-UniRule"/>
</dbReference>
<dbReference type="PROSITE" id="PS51199">
    <property type="entry name" value="SF4_HELICASE"/>
    <property type="match status" value="1"/>
</dbReference>
<keyword evidence="3 12" id="KW-0235">DNA replication</keyword>
<organism evidence="14 15">
    <name type="scientific">Bacillus swezeyi</name>
    <dbReference type="NCBI Taxonomy" id="1925020"/>
    <lineage>
        <taxon>Bacteria</taxon>
        <taxon>Bacillati</taxon>
        <taxon>Bacillota</taxon>
        <taxon>Bacilli</taxon>
        <taxon>Bacillales</taxon>
        <taxon>Bacillaceae</taxon>
        <taxon>Bacillus</taxon>
    </lineage>
</organism>
<name>A0A1R1QPU5_9BACI</name>
<dbReference type="Pfam" id="PF00772">
    <property type="entry name" value="DnaB"/>
    <property type="match status" value="1"/>
</dbReference>
<accession>A0A1R1QPU5</accession>
<evidence type="ECO:0000256" key="3">
    <source>
        <dbReference type="ARBA" id="ARBA00022705"/>
    </source>
</evidence>
<evidence type="ECO:0000313" key="14">
    <source>
        <dbReference type="EMBL" id="OMI06679.1"/>
    </source>
</evidence>
<keyword evidence="9" id="KW-0413">Isomerase</keyword>
<evidence type="ECO:0000256" key="1">
    <source>
        <dbReference type="ARBA" id="ARBA00008428"/>
    </source>
</evidence>
<accession>A0A1R1RPB4</accession>
<keyword evidence="4 12" id="KW-0547">Nucleotide-binding</keyword>
<dbReference type="GO" id="GO:0043139">
    <property type="term" value="F:5'-3' DNA helicase activity"/>
    <property type="evidence" value="ECO:0007669"/>
    <property type="project" value="UniProtKB-EC"/>
</dbReference>
<dbReference type="InterPro" id="IPR007692">
    <property type="entry name" value="DNA_helicase_DnaB"/>
</dbReference>
<dbReference type="InterPro" id="IPR016136">
    <property type="entry name" value="DNA_helicase_N/primase_C"/>
</dbReference>
<proteinExistence type="inferred from homology"/>
<comment type="catalytic activity">
    <reaction evidence="10 12">
        <text>ATP + H2O = ADP + phosphate + H(+)</text>
        <dbReference type="Rhea" id="RHEA:13065"/>
        <dbReference type="ChEBI" id="CHEBI:15377"/>
        <dbReference type="ChEBI" id="CHEBI:15378"/>
        <dbReference type="ChEBI" id="CHEBI:30616"/>
        <dbReference type="ChEBI" id="CHEBI:43474"/>
        <dbReference type="ChEBI" id="CHEBI:456216"/>
        <dbReference type="EC" id="5.6.2.3"/>
    </reaction>
</comment>
<keyword evidence="6 12" id="KW-0347">Helicase</keyword>
<evidence type="ECO:0000259" key="13">
    <source>
        <dbReference type="PROSITE" id="PS51199"/>
    </source>
</evidence>
<keyword evidence="7 12" id="KW-0067">ATP-binding</keyword>
<evidence type="ECO:0000313" key="15">
    <source>
        <dbReference type="Proteomes" id="UP000187367"/>
    </source>
</evidence>
<dbReference type="NCBIfam" id="TIGR00665">
    <property type="entry name" value="DnaB"/>
    <property type="match status" value="1"/>
</dbReference>
<comment type="caution">
    <text evidence="14">The sequence shown here is derived from an EMBL/GenBank/DDBJ whole genome shotgun (WGS) entry which is preliminary data.</text>
</comment>
<dbReference type="Gene3D" id="1.10.860.10">
    <property type="entry name" value="DNAb Helicase, Chain A"/>
    <property type="match status" value="1"/>
</dbReference>
<evidence type="ECO:0000256" key="12">
    <source>
        <dbReference type="RuleBase" id="RU362085"/>
    </source>
</evidence>
<keyword evidence="2 12" id="KW-0639">Primosome</keyword>
<evidence type="ECO:0000256" key="6">
    <source>
        <dbReference type="ARBA" id="ARBA00022806"/>
    </source>
</evidence>
<comment type="similarity">
    <text evidence="1 12">Belongs to the helicase family. DnaB subfamily.</text>
</comment>
<dbReference type="InterPro" id="IPR007693">
    <property type="entry name" value="DNA_helicase_DnaB-like_N"/>
</dbReference>
<dbReference type="GO" id="GO:0016787">
    <property type="term" value="F:hydrolase activity"/>
    <property type="evidence" value="ECO:0007669"/>
    <property type="project" value="UniProtKB-KW"/>
</dbReference>
<dbReference type="EMBL" id="MTJL01000014">
    <property type="protein sequence ID" value="OMI06679.1"/>
    <property type="molecule type" value="Genomic_DNA"/>
</dbReference>
<evidence type="ECO:0000256" key="11">
    <source>
        <dbReference type="NCBIfam" id="TIGR00665"/>
    </source>
</evidence>
<evidence type="ECO:0000256" key="9">
    <source>
        <dbReference type="ARBA" id="ARBA00023235"/>
    </source>
</evidence>
<sequence>MQNILQNVEAEQALLGCILVESDLIKELSLQPEHFSETRHQVIFKAMREVEKLGKSVDMVTTVTKLGDSVEQVGGLQYLTDLGSAVASTANFLAYQTLIYETYRLREMKKIAIEFANTPTDDGITELYKRAMELQEIGIEKNRTKQDVLMEIYNDMHEEKEDITGINTGLIDLNAMTGGWQDGDLIVLAARPSMGKTAFALHMGKSNCEKGGVTDIFSLEMPDKQLTHRLLSNLGNIEGSKWKNPRKFFSDHDYENATKAIGEYESWNINIHDQPAQTLADIRSKIRKTKKENPDNQKHLVIIDYLQLIRAIGKYERRDLEVGSITAELKEMARAFKIPIILLSQLSRAVEQRQDKRPMMSDLRESGSIEQDADVVMFLYRDDYYNKNSELKNIIEIDLAKQRNGPTGMIQASFIKEYGRFLNLSRQMDAGLAG</sequence>
<dbReference type="GO" id="GO:0003677">
    <property type="term" value="F:DNA binding"/>
    <property type="evidence" value="ECO:0007669"/>
    <property type="project" value="UniProtKB-UniRule"/>
</dbReference>
<dbReference type="CDD" id="cd00984">
    <property type="entry name" value="DnaB_C"/>
    <property type="match status" value="1"/>
</dbReference>
<dbReference type="Gene3D" id="3.40.50.300">
    <property type="entry name" value="P-loop containing nucleotide triphosphate hydrolases"/>
    <property type="match status" value="1"/>
</dbReference>
<dbReference type="EC" id="5.6.2.3" evidence="11 12"/>
<keyword evidence="8 12" id="KW-0238">DNA-binding</keyword>
<dbReference type="GO" id="GO:0006269">
    <property type="term" value="P:DNA replication, synthesis of primer"/>
    <property type="evidence" value="ECO:0007669"/>
    <property type="project" value="UniProtKB-UniRule"/>
</dbReference>
<dbReference type="RefSeq" id="WP_076762521.1">
    <property type="nucleotide sequence ID" value="NZ_JARMMI010000007.1"/>
</dbReference>
<dbReference type="OrthoDB" id="9773982at2"/>
<evidence type="ECO:0000256" key="2">
    <source>
        <dbReference type="ARBA" id="ARBA00022515"/>
    </source>
</evidence>
<evidence type="ECO:0000256" key="5">
    <source>
        <dbReference type="ARBA" id="ARBA00022801"/>
    </source>
</evidence>
<protein>
    <recommendedName>
        <fullName evidence="11 12">Replicative DNA helicase</fullName>
        <ecNumber evidence="11 12">5.6.2.3</ecNumber>
    </recommendedName>
</protein>
<gene>
    <name evidence="14" type="ORF">BW143_08675</name>
</gene>
<dbReference type="AlphaFoldDB" id="A0A1R1QPU5"/>
<dbReference type="SUPFAM" id="SSF48024">
    <property type="entry name" value="N-terminal domain of DnaB helicase"/>
    <property type="match status" value="1"/>
</dbReference>
<comment type="function">
    <text evidence="12">The main replicative DNA helicase, it participates in initiation and elongation during chromosome replication. Travels ahead of the DNA replisome, separating dsDNA into templates for DNA synthesis. A processive ATP-dependent 5'-3' DNA helicase it has DNA-dependent ATPase activity.</text>
</comment>
<feature type="domain" description="SF4 helicase" evidence="13">
    <location>
        <begin position="159"/>
        <end position="428"/>
    </location>
</feature>
<dbReference type="Proteomes" id="UP000187367">
    <property type="component" value="Unassembled WGS sequence"/>
</dbReference>
<keyword evidence="15" id="KW-1185">Reference proteome</keyword>